<reference evidence="5" key="1">
    <citation type="submission" date="2024-10" db="EMBL/GenBank/DDBJ databases">
        <authorList>
            <person name="Ryan C."/>
        </authorList>
    </citation>
    <scope>NUCLEOTIDE SEQUENCE [LARGE SCALE GENOMIC DNA]</scope>
</reference>
<feature type="region of interest" description="Disordered" evidence="1">
    <location>
        <begin position="1"/>
        <end position="59"/>
    </location>
</feature>
<dbReference type="SUPFAM" id="SSF81383">
    <property type="entry name" value="F-box domain"/>
    <property type="match status" value="1"/>
</dbReference>
<evidence type="ECO:0000313" key="5">
    <source>
        <dbReference type="EMBL" id="CAL5079679.1"/>
    </source>
</evidence>
<name>A0ABC9FPE4_9POAL</name>
<evidence type="ECO:0000313" key="6">
    <source>
        <dbReference type="Proteomes" id="UP001497457"/>
    </source>
</evidence>
<gene>
    <name evidence="5" type="ORF">URODEC1_LOCUS107731</name>
</gene>
<evidence type="ECO:0008006" key="7">
    <source>
        <dbReference type="Google" id="ProtNLM"/>
    </source>
</evidence>
<evidence type="ECO:0000259" key="3">
    <source>
        <dbReference type="Pfam" id="PF08387"/>
    </source>
</evidence>
<sequence>MATEGAPRRSKRLRKSASQVPTIGHQPGDIGSISISPPPATGAPDPKPSGAGSRHLDLGAGGVDHTMALPDAVIEDIISLLPTKDAGRAQAVSPRWRVLWRTAPLNLDCLELFFPDTAAATDAAATAISGIISSHHGPGRRFRVDTRFFHTHPETADAWLGSPALDNLQELDMCDYQICQVTTARPPLPPSALRFSPCLRVATLTYCSISDGVAQGVRFPQMKKLALERVSISDGALQRLISNGCPILECLLLGLNSCCARIKSASLRSIGVRSLVWYNESPVPGIVELIIEEAPCLEKLLFLEEHVGLRVRVIQGAAPKLETLGGLYDTDNYFRFVFGSMVIERGLNVIGSRTVMRSVKVLAVSIFNLSLDRVIDLMMRFPCLETLYVESCRYVDKNLWRRKHHHLLRSFDIRLKTLVFLNYRGIKSQLNFATFFILNAKLLETMRFVGRSCYMDNKDFIYRQYASLEVEKRASIGAKFYFTTDKCGDHLTHARHVHDLSITDPFECTC</sequence>
<evidence type="ECO:0000259" key="2">
    <source>
        <dbReference type="Pfam" id="PF00646"/>
    </source>
</evidence>
<dbReference type="Proteomes" id="UP001497457">
    <property type="component" value="Chromosome 7b"/>
</dbReference>
<dbReference type="SUPFAM" id="SSF52047">
    <property type="entry name" value="RNI-like"/>
    <property type="match status" value="1"/>
</dbReference>
<dbReference type="InterPro" id="IPR036047">
    <property type="entry name" value="F-box-like_dom_sf"/>
</dbReference>
<keyword evidence="6" id="KW-1185">Reference proteome</keyword>
<dbReference type="InterPro" id="IPR006566">
    <property type="entry name" value="FBD"/>
</dbReference>
<dbReference type="Pfam" id="PF00646">
    <property type="entry name" value="F-box"/>
    <property type="match status" value="1"/>
</dbReference>
<dbReference type="PANTHER" id="PTHR32141">
    <property type="match status" value="1"/>
</dbReference>
<evidence type="ECO:0000259" key="4">
    <source>
        <dbReference type="Pfam" id="PF24758"/>
    </source>
</evidence>
<dbReference type="InterPro" id="IPR055411">
    <property type="entry name" value="LRR_FXL15/At3g58940/PEG3-like"/>
</dbReference>
<feature type="domain" description="F-box" evidence="2">
    <location>
        <begin position="69"/>
        <end position="105"/>
    </location>
</feature>
<dbReference type="InterPro" id="IPR001810">
    <property type="entry name" value="F-box_dom"/>
</dbReference>
<dbReference type="Pfam" id="PF08387">
    <property type="entry name" value="FBD"/>
    <property type="match status" value="1"/>
</dbReference>
<dbReference type="InterPro" id="IPR055302">
    <property type="entry name" value="F-box_dom-containing"/>
</dbReference>
<dbReference type="AlphaFoldDB" id="A0ABC9FPE4"/>
<protein>
    <recommendedName>
        <fullName evidence="7">F-box domain-containing protein</fullName>
    </recommendedName>
</protein>
<proteinExistence type="predicted"/>
<dbReference type="Pfam" id="PF24758">
    <property type="entry name" value="LRR_At5g56370"/>
    <property type="match status" value="1"/>
</dbReference>
<dbReference type="Gene3D" id="3.80.10.10">
    <property type="entry name" value="Ribonuclease Inhibitor"/>
    <property type="match status" value="1"/>
</dbReference>
<feature type="compositionally biased region" description="Pro residues" evidence="1">
    <location>
        <begin position="36"/>
        <end position="47"/>
    </location>
</feature>
<organism evidence="5 6">
    <name type="scientific">Urochloa decumbens</name>
    <dbReference type="NCBI Taxonomy" id="240449"/>
    <lineage>
        <taxon>Eukaryota</taxon>
        <taxon>Viridiplantae</taxon>
        <taxon>Streptophyta</taxon>
        <taxon>Embryophyta</taxon>
        <taxon>Tracheophyta</taxon>
        <taxon>Spermatophyta</taxon>
        <taxon>Magnoliopsida</taxon>
        <taxon>Liliopsida</taxon>
        <taxon>Poales</taxon>
        <taxon>Poaceae</taxon>
        <taxon>PACMAD clade</taxon>
        <taxon>Panicoideae</taxon>
        <taxon>Panicodae</taxon>
        <taxon>Paniceae</taxon>
        <taxon>Melinidinae</taxon>
        <taxon>Urochloa</taxon>
    </lineage>
</organism>
<dbReference type="EMBL" id="OZ075117">
    <property type="protein sequence ID" value="CAL5079679.1"/>
    <property type="molecule type" value="Genomic_DNA"/>
</dbReference>
<dbReference type="InterPro" id="IPR032675">
    <property type="entry name" value="LRR_dom_sf"/>
</dbReference>
<feature type="domain" description="FBD" evidence="3">
    <location>
        <begin position="411"/>
        <end position="448"/>
    </location>
</feature>
<accession>A0ABC9FPE4</accession>
<evidence type="ECO:0000256" key="1">
    <source>
        <dbReference type="SAM" id="MobiDB-lite"/>
    </source>
</evidence>
<dbReference type="PANTHER" id="PTHR32141:SF144">
    <property type="entry name" value="OS07G0277500 PROTEIN"/>
    <property type="match status" value="1"/>
</dbReference>
<feature type="domain" description="F-box/LRR-repeat protein 15/At3g58940/PEG3-like LRR" evidence="4">
    <location>
        <begin position="157"/>
        <end position="389"/>
    </location>
</feature>